<reference evidence="2 3" key="1">
    <citation type="submission" date="2024-11" db="EMBL/GenBank/DDBJ databases">
        <authorList>
            <person name="Heng Y.C."/>
            <person name="Lim A.C.H."/>
            <person name="Lee J.K.Y."/>
            <person name="Kittelmann S."/>
        </authorList>
    </citation>
    <scope>NUCLEOTIDE SEQUENCE [LARGE SCALE GENOMIC DNA]</scope>
    <source>
        <strain evidence="2 3">WILCCON 0112</strain>
    </source>
</reference>
<sequence>MGKTRSPNRDKAFLIYKENNGKIGAKEIAALLEEKVVNIYAWKKNDEWDVKLNGKVGAPKGNKNAIGNKGGAPKGNLNNLQHGEYYDPTKHLEKDFMKKYLPAATKKIIKETVEAELNSLDLLWINIQLQFAAVIRSQKIMEVKNKNDLTKELKREKESYSATGSGKEKEYELQFAWDKQERFLTSQSKAMTALQNMISKYEELLHKNWDLATEEQKLRVENLKADLSKGTKKDEPINIVIKRKSRE</sequence>
<keyword evidence="3" id="KW-1185">Reference proteome</keyword>
<name>A0ABW8S4W2_9CLOT</name>
<dbReference type="EMBL" id="JBJIAB010000011">
    <property type="protein sequence ID" value="MFL0165614.1"/>
    <property type="molecule type" value="Genomic_DNA"/>
</dbReference>
<dbReference type="NCBIfam" id="NF040601">
    <property type="entry name" value="TerS_not_xtmA"/>
    <property type="match status" value="1"/>
</dbReference>
<evidence type="ECO:0000313" key="2">
    <source>
        <dbReference type="EMBL" id="MFL0165614.1"/>
    </source>
</evidence>
<evidence type="ECO:0000313" key="3">
    <source>
        <dbReference type="Proteomes" id="UP001623600"/>
    </source>
</evidence>
<dbReference type="Pfam" id="PF10668">
    <property type="entry name" value="Phage_terminase"/>
    <property type="match status" value="1"/>
</dbReference>
<evidence type="ECO:0000259" key="1">
    <source>
        <dbReference type="Pfam" id="PF10668"/>
    </source>
</evidence>
<dbReference type="Proteomes" id="UP001623600">
    <property type="component" value="Unassembled WGS sequence"/>
</dbReference>
<comment type="caution">
    <text evidence="2">The sequence shown here is derived from an EMBL/GenBank/DDBJ whole genome shotgun (WGS) entry which is preliminary data.</text>
</comment>
<dbReference type="RefSeq" id="WP_406761221.1">
    <property type="nucleotide sequence ID" value="NZ_JBJIAB010000011.1"/>
</dbReference>
<accession>A0ABW8S4W2</accession>
<protein>
    <submittedName>
        <fullName evidence="2">Phage terminase small subunit</fullName>
    </submittedName>
</protein>
<proteinExistence type="predicted"/>
<gene>
    <name evidence="2" type="primary">terS</name>
    <name evidence="2" type="ORF">ACJDTP_11090</name>
</gene>
<feature type="domain" description="PBSX phage terminase small subunit-like N-terminal" evidence="1">
    <location>
        <begin position="1"/>
        <end position="62"/>
    </location>
</feature>
<dbReference type="InterPro" id="IPR018925">
    <property type="entry name" value="XtmA-like_N"/>
</dbReference>
<organism evidence="2 3">
    <name type="scientific">Candidatus Clostridium helianthi</name>
    <dbReference type="NCBI Taxonomy" id="3381660"/>
    <lineage>
        <taxon>Bacteria</taxon>
        <taxon>Bacillati</taxon>
        <taxon>Bacillota</taxon>
        <taxon>Clostridia</taxon>
        <taxon>Eubacteriales</taxon>
        <taxon>Clostridiaceae</taxon>
        <taxon>Clostridium</taxon>
    </lineage>
</organism>